<dbReference type="AlphaFoldDB" id="A0A7R9FUG8"/>
<keyword evidence="1" id="KW-0732">Signal</keyword>
<dbReference type="CDD" id="cd00041">
    <property type="entry name" value="CUB"/>
    <property type="match status" value="2"/>
</dbReference>
<organism evidence="7">
    <name type="scientific">Darwinula stevensoni</name>
    <dbReference type="NCBI Taxonomy" id="69355"/>
    <lineage>
        <taxon>Eukaryota</taxon>
        <taxon>Metazoa</taxon>
        <taxon>Ecdysozoa</taxon>
        <taxon>Arthropoda</taxon>
        <taxon>Crustacea</taxon>
        <taxon>Oligostraca</taxon>
        <taxon>Ostracoda</taxon>
        <taxon>Podocopa</taxon>
        <taxon>Podocopida</taxon>
        <taxon>Darwinulocopina</taxon>
        <taxon>Darwinuloidea</taxon>
        <taxon>Darwinulidae</taxon>
        <taxon>Darwinula</taxon>
    </lineage>
</organism>
<dbReference type="PANTHER" id="PTHR24254:SF6">
    <property type="entry name" value="CUBILIN"/>
    <property type="match status" value="1"/>
</dbReference>
<evidence type="ECO:0000256" key="1">
    <source>
        <dbReference type="ARBA" id="ARBA00022729"/>
    </source>
</evidence>
<feature type="non-terminal residue" evidence="7">
    <location>
        <position position="1"/>
    </location>
</feature>
<feature type="domain" description="CUB" evidence="6">
    <location>
        <begin position="122"/>
        <end position="240"/>
    </location>
</feature>
<keyword evidence="4" id="KW-0325">Glycoprotein</keyword>
<evidence type="ECO:0000256" key="4">
    <source>
        <dbReference type="ARBA" id="ARBA00023180"/>
    </source>
</evidence>
<sequence length="242" mass="26748">CGGTITGLTHGAINSPGYPGRYPHDRDCTWIVSVPLNMRLQLVFATLRIEHHANCSYDFIQIRDGVNEHSHVLSTICGTPEHLPAPLSTSGPHAWIYFHSDGYENDMGFHVSWLTVPGIPGCGGLLTQARGGFAPPSRTDLQNLVASYEHNLDCEWVVRAPMGERVRLTFASFRLEGSAACFFDYVEVREGSSPDGPLVYRRCGDDLPPSHISRGNELLVHFHSDYSVAHEGFQAHYEIGLC</sequence>
<evidence type="ECO:0000256" key="2">
    <source>
        <dbReference type="ARBA" id="ARBA00022737"/>
    </source>
</evidence>
<comment type="caution">
    <text evidence="5">Lacks conserved residue(s) required for the propagation of feature annotation.</text>
</comment>
<evidence type="ECO:0000259" key="6">
    <source>
        <dbReference type="PROSITE" id="PS01180"/>
    </source>
</evidence>
<evidence type="ECO:0000256" key="3">
    <source>
        <dbReference type="ARBA" id="ARBA00023157"/>
    </source>
</evidence>
<feature type="non-terminal residue" evidence="7">
    <location>
        <position position="242"/>
    </location>
</feature>
<dbReference type="EMBL" id="CAJPEV010016484">
    <property type="protein sequence ID" value="CAG0907359.1"/>
    <property type="molecule type" value="Genomic_DNA"/>
</dbReference>
<evidence type="ECO:0000313" key="8">
    <source>
        <dbReference type="Proteomes" id="UP000677054"/>
    </source>
</evidence>
<dbReference type="Proteomes" id="UP000677054">
    <property type="component" value="Unassembled WGS sequence"/>
</dbReference>
<dbReference type="Pfam" id="PF00431">
    <property type="entry name" value="CUB"/>
    <property type="match status" value="2"/>
</dbReference>
<protein>
    <recommendedName>
        <fullName evidence="6">CUB domain-containing protein</fullName>
    </recommendedName>
</protein>
<evidence type="ECO:0000313" key="7">
    <source>
        <dbReference type="EMBL" id="CAD7255060.1"/>
    </source>
</evidence>
<dbReference type="SUPFAM" id="SSF49854">
    <property type="entry name" value="Spermadhesin, CUB domain"/>
    <property type="match status" value="2"/>
</dbReference>
<name>A0A7R9FUG8_9CRUS</name>
<keyword evidence="3 5" id="KW-1015">Disulfide bond</keyword>
<feature type="domain" description="CUB" evidence="6">
    <location>
        <begin position="1"/>
        <end position="116"/>
    </location>
</feature>
<proteinExistence type="predicted"/>
<evidence type="ECO:0000256" key="5">
    <source>
        <dbReference type="PROSITE-ProRule" id="PRU00059"/>
    </source>
</evidence>
<dbReference type="EMBL" id="LR916002">
    <property type="protein sequence ID" value="CAD7255060.1"/>
    <property type="molecule type" value="Genomic_DNA"/>
</dbReference>
<dbReference type="InterPro" id="IPR035914">
    <property type="entry name" value="Sperma_CUB_dom_sf"/>
</dbReference>
<feature type="disulfide bond" evidence="5">
    <location>
        <begin position="1"/>
        <end position="28"/>
    </location>
</feature>
<dbReference type="Gene3D" id="2.60.120.290">
    <property type="entry name" value="Spermadhesin, CUB domain"/>
    <property type="match status" value="2"/>
</dbReference>
<dbReference type="PANTHER" id="PTHR24254">
    <property type="entry name" value="PROTHROMBIN"/>
    <property type="match status" value="1"/>
</dbReference>
<keyword evidence="8" id="KW-1185">Reference proteome</keyword>
<dbReference type="InterPro" id="IPR000859">
    <property type="entry name" value="CUB_dom"/>
</dbReference>
<dbReference type="FunFam" id="2.60.120.290:FF:000013">
    <property type="entry name" value="Membrane frizzled-related protein"/>
    <property type="match status" value="2"/>
</dbReference>
<keyword evidence="2" id="KW-0677">Repeat</keyword>
<dbReference type="OrthoDB" id="6379334at2759"/>
<accession>A0A7R9FUG8</accession>
<dbReference type="PROSITE" id="PS01180">
    <property type="entry name" value="CUB"/>
    <property type="match status" value="2"/>
</dbReference>
<reference evidence="7" key="1">
    <citation type="submission" date="2020-11" db="EMBL/GenBank/DDBJ databases">
        <authorList>
            <person name="Tran Van P."/>
        </authorList>
    </citation>
    <scope>NUCLEOTIDE SEQUENCE</scope>
</reference>
<gene>
    <name evidence="7" type="ORF">DSTB1V02_LOCUS14805</name>
</gene>
<dbReference type="SMART" id="SM00042">
    <property type="entry name" value="CUB"/>
    <property type="match status" value="2"/>
</dbReference>
<dbReference type="InterPro" id="IPR051659">
    <property type="entry name" value="Serine_Protease_S1-Domain"/>
</dbReference>